<reference evidence="2" key="1">
    <citation type="submission" date="2015-10" db="EMBL/GenBank/DDBJ databases">
        <authorList>
            <person name="Ju K.-S."/>
            <person name="Doroghazi J.R."/>
            <person name="Metcalf W.W."/>
        </authorList>
    </citation>
    <scope>NUCLEOTIDE SEQUENCE [LARGE SCALE GENOMIC DNA]</scope>
    <source>
        <strain evidence="2">NRRL 3151</strain>
    </source>
</reference>
<keyword evidence="2" id="KW-1185">Reference proteome</keyword>
<protein>
    <submittedName>
        <fullName evidence="1">Uncharacterized protein</fullName>
    </submittedName>
</protein>
<comment type="caution">
    <text evidence="1">The sequence shown here is derived from an EMBL/GenBank/DDBJ whole genome shotgun (WGS) entry which is preliminary data.</text>
</comment>
<sequence>MTGFWTSFQPIPLRNTSIPKKTPLGAFVAVLVPPETQLLTVSHQSWPSSSTRLIGFPPVKA</sequence>
<name>A0A0X3UUL0_9ACTN</name>
<dbReference type="Proteomes" id="UP000053923">
    <property type="component" value="Unassembled WGS sequence"/>
</dbReference>
<evidence type="ECO:0000313" key="2">
    <source>
        <dbReference type="Proteomes" id="UP000053923"/>
    </source>
</evidence>
<gene>
    <name evidence="1" type="ORF">ADL12_19560</name>
</gene>
<dbReference type="EMBL" id="LLZG01000142">
    <property type="protein sequence ID" value="KUL36204.1"/>
    <property type="molecule type" value="Genomic_DNA"/>
</dbReference>
<proteinExistence type="predicted"/>
<organism evidence="1 2">
    <name type="scientific">Streptomyces regalis</name>
    <dbReference type="NCBI Taxonomy" id="68262"/>
    <lineage>
        <taxon>Bacteria</taxon>
        <taxon>Bacillati</taxon>
        <taxon>Actinomycetota</taxon>
        <taxon>Actinomycetes</taxon>
        <taxon>Kitasatosporales</taxon>
        <taxon>Streptomycetaceae</taxon>
        <taxon>Streptomyces</taxon>
    </lineage>
</organism>
<evidence type="ECO:0000313" key="1">
    <source>
        <dbReference type="EMBL" id="KUL36204.1"/>
    </source>
</evidence>
<accession>A0A0X3UUL0</accession>
<dbReference type="AlphaFoldDB" id="A0A0X3UUL0"/>